<evidence type="ECO:0000259" key="15">
    <source>
        <dbReference type="Pfam" id="PF02872"/>
    </source>
</evidence>
<keyword evidence="6" id="KW-0800">Toxin</keyword>
<keyword evidence="12" id="KW-1199">Hemostasis impairing toxin</keyword>
<reference evidence="16" key="1">
    <citation type="submission" date="2009-10" db="EMBL/GenBank/DDBJ databases">
        <title>An Insight into the Sialotranscriptome of Simulium nigrimanum, a Black Fly Associated with Fogo Selvagem in South America.</title>
        <authorList>
            <person name="Ribeiro J.M.C."/>
            <person name="Valenzuela J.G."/>
            <person name="Pham V.M."/>
            <person name="Kleeman L."/>
            <person name="Barbian K.D."/>
            <person name="Favreau A.J."/>
            <person name="Eaton D.P."/>
            <person name="Aoki V."/>
            <person name="Hans-Filho G."/>
            <person name="Rivitti E.A."/>
            <person name="Diaz L.A."/>
        </authorList>
    </citation>
    <scope>NUCLEOTIDE SEQUENCE</scope>
    <source>
        <tissue evidence="16">Salivary glands</tissue>
    </source>
</reference>
<evidence type="ECO:0000256" key="1">
    <source>
        <dbReference type="ARBA" id="ARBA00004613"/>
    </source>
</evidence>
<dbReference type="GO" id="GO:0000166">
    <property type="term" value="F:nucleotide binding"/>
    <property type="evidence" value="ECO:0007669"/>
    <property type="project" value="UniProtKB-KW"/>
</dbReference>
<name>D1FQ92_SIMNI</name>
<keyword evidence="10 13" id="KW-0378">Hydrolase</keyword>
<evidence type="ECO:0000256" key="10">
    <source>
        <dbReference type="ARBA" id="ARBA00022801"/>
    </source>
</evidence>
<dbReference type="EC" id="3.6.1.5" evidence="3"/>
<dbReference type="InterPro" id="IPR036907">
    <property type="entry name" value="5'-Nucleotdase_C_sf"/>
</dbReference>
<feature type="domain" description="Calcineurin-like phosphoesterase" evidence="14">
    <location>
        <begin position="3"/>
        <end position="188"/>
    </location>
</feature>
<dbReference type="InterPro" id="IPR008334">
    <property type="entry name" value="5'-Nucleotdase_C"/>
</dbReference>
<feature type="domain" description="5'-Nucleotidase C-terminal" evidence="15">
    <location>
        <begin position="286"/>
        <end position="440"/>
    </location>
</feature>
<dbReference type="PANTHER" id="PTHR11575">
    <property type="entry name" value="5'-NUCLEOTIDASE-RELATED"/>
    <property type="match status" value="1"/>
</dbReference>
<keyword evidence="5" id="KW-0964">Secreted</keyword>
<evidence type="ECO:0000256" key="13">
    <source>
        <dbReference type="RuleBase" id="RU362119"/>
    </source>
</evidence>
<dbReference type="GO" id="GO:0005576">
    <property type="term" value="C:extracellular region"/>
    <property type="evidence" value="ECO:0007669"/>
    <property type="project" value="UniProtKB-SubCell"/>
</dbReference>
<evidence type="ECO:0000256" key="5">
    <source>
        <dbReference type="ARBA" id="ARBA00022525"/>
    </source>
</evidence>
<evidence type="ECO:0000259" key="14">
    <source>
        <dbReference type="Pfam" id="PF00149"/>
    </source>
</evidence>
<dbReference type="Pfam" id="PF00149">
    <property type="entry name" value="Metallophos"/>
    <property type="match status" value="1"/>
</dbReference>
<dbReference type="PROSITE" id="PS00786">
    <property type="entry name" value="5_NUCLEOTIDASE_2"/>
    <property type="match status" value="1"/>
</dbReference>
<dbReference type="InterPro" id="IPR006179">
    <property type="entry name" value="5_nucleotidase/apyrase"/>
</dbReference>
<dbReference type="AlphaFoldDB" id="D1FQ92"/>
<feature type="non-terminal residue" evidence="16">
    <location>
        <position position="1"/>
    </location>
</feature>
<dbReference type="EMBL" id="EZ419992">
    <property type="protein sequence ID" value="ACZ28347.1"/>
    <property type="molecule type" value="mRNA"/>
</dbReference>
<dbReference type="InterPro" id="IPR006146">
    <property type="entry name" value="5'-Nucleotdase_CS"/>
</dbReference>
<organism evidence="16">
    <name type="scientific">Simulium nigrimanum</name>
    <name type="common">Black fly</name>
    <dbReference type="NCBI Taxonomy" id="683695"/>
    <lineage>
        <taxon>Eukaryota</taxon>
        <taxon>Metazoa</taxon>
        <taxon>Ecdysozoa</taxon>
        <taxon>Arthropoda</taxon>
        <taxon>Hexapoda</taxon>
        <taxon>Insecta</taxon>
        <taxon>Pterygota</taxon>
        <taxon>Neoptera</taxon>
        <taxon>Endopterygota</taxon>
        <taxon>Diptera</taxon>
        <taxon>Nematocera</taxon>
        <taxon>Chironomoidea</taxon>
        <taxon>Simuliidae</taxon>
        <taxon>Simulium</taxon>
    </lineage>
</organism>
<evidence type="ECO:0000256" key="11">
    <source>
        <dbReference type="ARBA" id="ARBA00023180"/>
    </source>
</evidence>
<evidence type="ECO:0000256" key="4">
    <source>
        <dbReference type="ARBA" id="ARBA00022442"/>
    </source>
</evidence>
<dbReference type="GO" id="GO:0004050">
    <property type="term" value="F:apyrase activity"/>
    <property type="evidence" value="ECO:0007669"/>
    <property type="project" value="UniProtKB-EC"/>
</dbReference>
<keyword evidence="4" id="KW-1201">Platelet aggregation inhibiting toxin</keyword>
<evidence type="ECO:0000256" key="6">
    <source>
        <dbReference type="ARBA" id="ARBA00022656"/>
    </source>
</evidence>
<dbReference type="InterPro" id="IPR029052">
    <property type="entry name" value="Metallo-depent_PP-like"/>
</dbReference>
<dbReference type="Gene3D" id="3.60.21.10">
    <property type="match status" value="1"/>
</dbReference>
<evidence type="ECO:0000256" key="8">
    <source>
        <dbReference type="ARBA" id="ARBA00022729"/>
    </source>
</evidence>
<dbReference type="PRINTS" id="PR01607">
    <property type="entry name" value="APYRASEFAMLY"/>
</dbReference>
<dbReference type="Pfam" id="PF02872">
    <property type="entry name" value="5_nucleotid_C"/>
    <property type="match status" value="1"/>
</dbReference>
<dbReference type="GO" id="GO:0005886">
    <property type="term" value="C:plasma membrane"/>
    <property type="evidence" value="ECO:0007669"/>
    <property type="project" value="TreeGrafter"/>
</dbReference>
<comment type="subcellular location">
    <subcellularLocation>
        <location evidence="1">Secreted</location>
    </subcellularLocation>
</comment>
<evidence type="ECO:0000313" key="16">
    <source>
        <dbReference type="EMBL" id="ACZ28347.1"/>
    </source>
</evidence>
<comment type="similarity">
    <text evidence="2 13">Belongs to the 5'-nucleotidase family.</text>
</comment>
<evidence type="ECO:0000256" key="7">
    <source>
        <dbReference type="ARBA" id="ARBA00022723"/>
    </source>
</evidence>
<keyword evidence="11" id="KW-0325">Glycoprotein</keyword>
<dbReference type="GO" id="GO:0008253">
    <property type="term" value="F:5'-nucleotidase activity"/>
    <property type="evidence" value="ECO:0007669"/>
    <property type="project" value="TreeGrafter"/>
</dbReference>
<dbReference type="GO" id="GO:0006196">
    <property type="term" value="P:AMP catabolic process"/>
    <property type="evidence" value="ECO:0007669"/>
    <property type="project" value="TreeGrafter"/>
</dbReference>
<dbReference type="FunFam" id="3.60.21.10:FF:000020">
    <property type="entry name" value="NT5E isoform 4"/>
    <property type="match status" value="1"/>
</dbReference>
<accession>D1FQ92</accession>
<keyword evidence="7" id="KW-0479">Metal-binding</keyword>
<dbReference type="PANTHER" id="PTHR11575:SF32">
    <property type="entry name" value="APYRASE-LIKE PROTEIN"/>
    <property type="match status" value="1"/>
</dbReference>
<evidence type="ECO:0000256" key="9">
    <source>
        <dbReference type="ARBA" id="ARBA00022741"/>
    </source>
</evidence>
<keyword evidence="8" id="KW-0732">Signal</keyword>
<dbReference type="GO" id="GO:0046872">
    <property type="term" value="F:metal ion binding"/>
    <property type="evidence" value="ECO:0007669"/>
    <property type="project" value="UniProtKB-KW"/>
</dbReference>
<keyword evidence="9 13" id="KW-0547">Nucleotide-binding</keyword>
<evidence type="ECO:0000256" key="2">
    <source>
        <dbReference type="ARBA" id="ARBA00006654"/>
    </source>
</evidence>
<protein>
    <recommendedName>
        <fullName evidence="3">apyrase</fullName>
        <ecNumber evidence="3">3.6.1.5</ecNumber>
    </recommendedName>
</protein>
<proteinExistence type="evidence at transcript level"/>
<dbReference type="SUPFAM" id="SSF55816">
    <property type="entry name" value="5'-nucleotidase (syn. UDP-sugar hydrolase), C-terminal domain"/>
    <property type="match status" value="1"/>
</dbReference>
<dbReference type="InterPro" id="IPR004843">
    <property type="entry name" value="Calcineurin-like_PHP"/>
</dbReference>
<dbReference type="GO" id="GO:0090729">
    <property type="term" value="F:toxin activity"/>
    <property type="evidence" value="ECO:0007669"/>
    <property type="project" value="UniProtKB-KW"/>
</dbReference>
<dbReference type="CDD" id="cd07409">
    <property type="entry name" value="MPP_CD73_N"/>
    <property type="match status" value="1"/>
</dbReference>
<sequence>QCIGGYARMVTVVNDLRKKRQNPLFLNAGDNFQGTTWYTLLHYNMTASLMNLNPPDALTIGNHEFDGSPNELRLFLNAIRAPVVVANMDIKNEPSLKGKFKNSVVLQKQGRKIGIIGVIYDKTNLIANTGNVRFTNSSKAIVTEAKRLKAQGVDIIIVLSHCGFNVDLEMARQTEGMVDVIVGAHTHTLLYKGTVPGPDKAEDTYPVVVEINGHKTLIVQALAYGKYVGDLIVKFDAKGEAVSWSGNPIYVDQSWQRNATIDKELAYWRKKVETISNKLVTRSKIDWPRRECRMDQCEIALLVADSMVEYWKNRTKSNDIIGFIHGGGIRTELDAGDITFGDLIQVIPYSSTVDYFELKGKDLVAALEHAAVFDEDEGKYNFLQPSGLKYTVDLRKPQGQRVTQVQIKSGREFKALKSDQVYKVTTISYLAGGHDGFAVLRDKRMNHRVGQLDIDVLVDYVKKFKELPQISDKRLSVKKLKA</sequence>
<evidence type="ECO:0000256" key="12">
    <source>
        <dbReference type="ARBA" id="ARBA00023240"/>
    </source>
</evidence>
<dbReference type="Gene3D" id="3.90.780.10">
    <property type="entry name" value="5'-Nucleotidase, C-terminal domain"/>
    <property type="match status" value="1"/>
</dbReference>
<evidence type="ECO:0000256" key="3">
    <source>
        <dbReference type="ARBA" id="ARBA00012148"/>
    </source>
</evidence>
<dbReference type="SUPFAM" id="SSF56300">
    <property type="entry name" value="Metallo-dependent phosphatases"/>
    <property type="match status" value="1"/>
</dbReference>